<dbReference type="PANTHER" id="PTHR36503">
    <property type="entry name" value="BLR2520 PROTEIN"/>
    <property type="match status" value="1"/>
</dbReference>
<dbReference type="SUPFAM" id="SSF54593">
    <property type="entry name" value="Glyoxalase/Bleomycin resistance protein/Dihydroxybiphenyl dioxygenase"/>
    <property type="match status" value="1"/>
</dbReference>
<dbReference type="Pfam" id="PF00903">
    <property type="entry name" value="Glyoxalase"/>
    <property type="match status" value="1"/>
</dbReference>
<accession>A0A2T0YT87</accession>
<name>A0A2T0YT87_9MICC</name>
<protein>
    <recommendedName>
        <fullName evidence="1">VOC domain-containing protein</fullName>
    </recommendedName>
</protein>
<gene>
    <name evidence="2" type="ORF">BCL67_101288</name>
</gene>
<proteinExistence type="predicted"/>
<comment type="caution">
    <text evidence="2">The sequence shown here is derived from an EMBL/GenBank/DDBJ whole genome shotgun (WGS) entry which is preliminary data.</text>
</comment>
<dbReference type="InterPro" id="IPR037523">
    <property type="entry name" value="VOC_core"/>
</dbReference>
<evidence type="ECO:0000259" key="1">
    <source>
        <dbReference type="PROSITE" id="PS51819"/>
    </source>
</evidence>
<dbReference type="InterPro" id="IPR004360">
    <property type="entry name" value="Glyas_Fos-R_dOase_dom"/>
</dbReference>
<organism evidence="2 3">
    <name type="scientific">Nesterenkonia sandarakina</name>
    <dbReference type="NCBI Taxonomy" id="272918"/>
    <lineage>
        <taxon>Bacteria</taxon>
        <taxon>Bacillati</taxon>
        <taxon>Actinomycetota</taxon>
        <taxon>Actinomycetes</taxon>
        <taxon>Micrococcales</taxon>
        <taxon>Micrococcaceae</taxon>
        <taxon>Nesterenkonia</taxon>
    </lineage>
</organism>
<dbReference type="EMBL" id="PVTY01000001">
    <property type="protein sequence ID" value="PRZ18977.1"/>
    <property type="molecule type" value="Genomic_DNA"/>
</dbReference>
<evidence type="ECO:0000313" key="2">
    <source>
        <dbReference type="EMBL" id="PRZ18977.1"/>
    </source>
</evidence>
<sequence length="131" mass="14142">MSLAFTISLPIADRFRSHSFYREGLGLEPVGELAQDGLPEPLQFRLFGEAYLCLIPAEGLGWVLGERPLSPAGHSECLLGRAVANADQLTAVTEAMRKAGGTVLTPPTHQPWGFESIVADPDGHAWQLYLG</sequence>
<evidence type="ECO:0000313" key="3">
    <source>
        <dbReference type="Proteomes" id="UP000238217"/>
    </source>
</evidence>
<dbReference type="AlphaFoldDB" id="A0A2T0YT87"/>
<dbReference type="PROSITE" id="PS51819">
    <property type="entry name" value="VOC"/>
    <property type="match status" value="1"/>
</dbReference>
<dbReference type="OrthoDB" id="9798430at2"/>
<keyword evidence="3" id="KW-1185">Reference proteome</keyword>
<feature type="domain" description="VOC" evidence="1">
    <location>
        <begin position="2"/>
        <end position="131"/>
    </location>
</feature>
<reference evidence="2 3" key="1">
    <citation type="submission" date="2018-03" db="EMBL/GenBank/DDBJ databases">
        <title>Comparative analysis of microorganisms from saline springs in Andes Mountain Range, Colombia.</title>
        <authorList>
            <person name="Rubin E."/>
        </authorList>
    </citation>
    <scope>NUCLEOTIDE SEQUENCE [LARGE SCALE GENOMIC DNA]</scope>
    <source>
        <strain evidence="2 3">CG 35</strain>
    </source>
</reference>
<dbReference type="Gene3D" id="3.10.180.10">
    <property type="entry name" value="2,3-Dihydroxybiphenyl 1,2-Dioxygenase, domain 1"/>
    <property type="match status" value="1"/>
</dbReference>
<dbReference type="InterPro" id="IPR029068">
    <property type="entry name" value="Glyas_Bleomycin-R_OHBP_Dase"/>
</dbReference>
<dbReference type="Proteomes" id="UP000238217">
    <property type="component" value="Unassembled WGS sequence"/>
</dbReference>
<dbReference type="PANTHER" id="PTHR36503:SF1">
    <property type="entry name" value="BLR2520 PROTEIN"/>
    <property type="match status" value="1"/>
</dbReference>